<name>A0A550CMM6_9AGAR</name>
<sequence length="295" mass="33605">MSRGLRIMDDELRVMLNHTSSREETCRRLLRVMRTQQPFIDLSLDPQLLLVNHNIRLPIDLRPTSAFHAAHHALSALRILLLFADDYPDLYAATLAVWPDAWRWAAFFHPKFKNVTHSDLASLLPGVNVVIAACAHVEGRQLVLETQDACHLLLDLWLNLFDYIPKISASASPEQLQELDHSLARTICNFVRDIPEKENNPGHPRVIFLVDNALLAAGGNVRKLYRKALSERFIHFTLQKPFPMDAFGRCLADTHEFISILPGPPRDVVYTLIESWNVSSTLTENFRFRRSSALG</sequence>
<reference evidence="1 2" key="1">
    <citation type="journal article" date="2019" name="New Phytol.">
        <title>Comparative genomics reveals unique wood-decay strategies and fruiting body development in the Schizophyllaceae.</title>
        <authorList>
            <person name="Almasi E."/>
            <person name="Sahu N."/>
            <person name="Krizsan K."/>
            <person name="Balint B."/>
            <person name="Kovacs G.M."/>
            <person name="Kiss B."/>
            <person name="Cseklye J."/>
            <person name="Drula E."/>
            <person name="Henrissat B."/>
            <person name="Nagy I."/>
            <person name="Chovatia M."/>
            <person name="Adam C."/>
            <person name="LaButti K."/>
            <person name="Lipzen A."/>
            <person name="Riley R."/>
            <person name="Grigoriev I.V."/>
            <person name="Nagy L.G."/>
        </authorList>
    </citation>
    <scope>NUCLEOTIDE SEQUENCE [LARGE SCALE GENOMIC DNA]</scope>
    <source>
        <strain evidence="1 2">NL-1724</strain>
    </source>
</reference>
<dbReference type="EMBL" id="VDMD01000004">
    <property type="protein sequence ID" value="TRM66038.1"/>
    <property type="molecule type" value="Genomic_DNA"/>
</dbReference>
<proteinExistence type="predicted"/>
<accession>A0A550CMM6</accession>
<organism evidence="1 2">
    <name type="scientific">Schizophyllum amplum</name>
    <dbReference type="NCBI Taxonomy" id="97359"/>
    <lineage>
        <taxon>Eukaryota</taxon>
        <taxon>Fungi</taxon>
        <taxon>Dikarya</taxon>
        <taxon>Basidiomycota</taxon>
        <taxon>Agaricomycotina</taxon>
        <taxon>Agaricomycetes</taxon>
        <taxon>Agaricomycetidae</taxon>
        <taxon>Agaricales</taxon>
        <taxon>Schizophyllaceae</taxon>
        <taxon>Schizophyllum</taxon>
    </lineage>
</organism>
<evidence type="ECO:0000313" key="2">
    <source>
        <dbReference type="Proteomes" id="UP000320762"/>
    </source>
</evidence>
<keyword evidence="2" id="KW-1185">Reference proteome</keyword>
<protein>
    <submittedName>
        <fullName evidence="1">Uncharacterized protein</fullName>
    </submittedName>
</protein>
<dbReference type="Proteomes" id="UP000320762">
    <property type="component" value="Unassembled WGS sequence"/>
</dbReference>
<evidence type="ECO:0000313" key="1">
    <source>
        <dbReference type="EMBL" id="TRM66038.1"/>
    </source>
</evidence>
<comment type="caution">
    <text evidence="1">The sequence shown here is derived from an EMBL/GenBank/DDBJ whole genome shotgun (WGS) entry which is preliminary data.</text>
</comment>
<gene>
    <name evidence="1" type="ORF">BD626DRAFT_195973</name>
</gene>
<dbReference type="AlphaFoldDB" id="A0A550CMM6"/>